<sequence length="752" mass="84216">MKRSLSRQSLALLAATAFAMPVALTMAQPPEPGQTGTGFQDESKTLQTRLDDATDSQAERQDEEGLDYLTRGPLHEAFADPFDRDPEPNPLAPKQPPEPIDEMPPEYRPEGDNVQWIPGYWAWDEEQEDFLWISGVWRDMPPQRRWVAGYWEEADEGFRWVNGFWTETKNREVAYLPSPPESVEQGPSSPSPSDNHFYIPGNWVYQDTDYQWQPGFWARAQPGWVWVPSQYYWTPRGCVYRAGYWDYDLPNRGIVFTPVHFRDRVYTRPNYVYRPRYTIDTTAALLVNLFLRPATNRYYFGDYYGRGYANNYYPWVNYGQRSRAYDPLFAYYSARGVGRNATTLDWINRRYNYFATNDGLRPPRTVAAQRQFLRNNLDGNANVDTGILRIAAVADSLTSLANDGASGMRLQRLQDSQLEDVRRQIRQSTNELVNRRREIELKIDTNADVDSNATSVSAEANADARGTLELPDAVNALAGNDSNENRRNETRREENALADAISGSDGERDERSMRDAGGELRERFEARRKQLEDAAKDSADRAGQAIEDTRERLERSNQAMRGRLQGNREDAVDLGRDANIPDSLNGARRETAERAGDVVERPDTNRPMERNPLEDLRNGLDGSRGGSQASDLQQRLQQLRQEGRARPERPSDWPGRQPRSDRGNGLPDLPRRGNQSVDPTRANLPGVGDALNRGVGNLPGLGTPDNGRRNAGGNRGGGNGRGANAGAAANGGGANRGVGNIGGVIGGALGDD</sequence>
<dbReference type="InterPro" id="IPR024447">
    <property type="entry name" value="YXWGXW_rpt"/>
</dbReference>
<dbReference type="EMBL" id="JAJKFW010000020">
    <property type="protein sequence ID" value="MCC9642470.1"/>
    <property type="molecule type" value="Genomic_DNA"/>
</dbReference>
<feature type="compositionally biased region" description="Basic and acidic residues" evidence="1">
    <location>
        <begin position="566"/>
        <end position="576"/>
    </location>
</feature>
<feature type="compositionally biased region" description="Basic and acidic residues" evidence="1">
    <location>
        <begin position="483"/>
        <end position="495"/>
    </location>
</feature>
<dbReference type="Pfam" id="PF12779">
    <property type="entry name" value="WXXGXW"/>
    <property type="match status" value="3"/>
</dbReference>
<proteinExistence type="predicted"/>
<evidence type="ECO:0000256" key="2">
    <source>
        <dbReference type="SAM" id="SignalP"/>
    </source>
</evidence>
<feature type="compositionally biased region" description="Basic and acidic residues" evidence="1">
    <location>
        <begin position="641"/>
        <end position="651"/>
    </location>
</feature>
<feature type="region of interest" description="Disordered" evidence="1">
    <location>
        <begin position="25"/>
        <end position="108"/>
    </location>
</feature>
<organism evidence="3 4">
    <name type="scientific">Rhodopirellula halodulae</name>
    <dbReference type="NCBI Taxonomy" id="2894198"/>
    <lineage>
        <taxon>Bacteria</taxon>
        <taxon>Pseudomonadati</taxon>
        <taxon>Planctomycetota</taxon>
        <taxon>Planctomycetia</taxon>
        <taxon>Pirellulales</taxon>
        <taxon>Pirellulaceae</taxon>
        <taxon>Rhodopirellula</taxon>
    </lineage>
</organism>
<protein>
    <submittedName>
        <fullName evidence="3">Uncharacterized protein</fullName>
    </submittedName>
</protein>
<dbReference type="Proteomes" id="UP001430306">
    <property type="component" value="Unassembled WGS sequence"/>
</dbReference>
<evidence type="ECO:0000256" key="1">
    <source>
        <dbReference type="SAM" id="MobiDB-lite"/>
    </source>
</evidence>
<feature type="chain" id="PRO_5047488852" evidence="2">
    <location>
        <begin position="20"/>
        <end position="752"/>
    </location>
</feature>
<feature type="signal peptide" evidence="2">
    <location>
        <begin position="1"/>
        <end position="19"/>
    </location>
</feature>
<evidence type="ECO:0000313" key="3">
    <source>
        <dbReference type="EMBL" id="MCC9642470.1"/>
    </source>
</evidence>
<feature type="compositionally biased region" description="Basic and acidic residues" evidence="1">
    <location>
        <begin position="587"/>
        <end position="618"/>
    </location>
</feature>
<comment type="caution">
    <text evidence="3">The sequence shown here is derived from an EMBL/GenBank/DDBJ whole genome shotgun (WGS) entry which is preliminary data.</text>
</comment>
<feature type="compositionally biased region" description="Pro residues" evidence="1">
    <location>
        <begin position="88"/>
        <end position="98"/>
    </location>
</feature>
<evidence type="ECO:0000313" key="4">
    <source>
        <dbReference type="Proteomes" id="UP001430306"/>
    </source>
</evidence>
<dbReference type="RefSeq" id="WP_230273282.1">
    <property type="nucleotide sequence ID" value="NZ_JAJKFW010000020.1"/>
</dbReference>
<keyword evidence="2" id="KW-0732">Signal</keyword>
<feature type="region of interest" description="Disordered" evidence="1">
    <location>
        <begin position="476"/>
        <end position="752"/>
    </location>
</feature>
<gene>
    <name evidence="3" type="ORF">LOC71_09305</name>
</gene>
<feature type="compositionally biased region" description="Basic and acidic residues" evidence="1">
    <location>
        <begin position="73"/>
        <end position="87"/>
    </location>
</feature>
<accession>A0ABS8NFZ1</accession>
<keyword evidence="4" id="KW-1185">Reference proteome</keyword>
<feature type="compositionally biased region" description="Gly residues" evidence="1">
    <location>
        <begin position="713"/>
        <end position="752"/>
    </location>
</feature>
<name>A0ABS8NFZ1_9BACT</name>
<feature type="compositionally biased region" description="Basic and acidic residues" evidence="1">
    <location>
        <begin position="41"/>
        <end position="60"/>
    </location>
</feature>
<reference evidence="3" key="1">
    <citation type="submission" date="2021-11" db="EMBL/GenBank/DDBJ databases">
        <title>Genome sequence.</title>
        <authorList>
            <person name="Sun Q."/>
        </authorList>
    </citation>
    <scope>NUCLEOTIDE SEQUENCE</scope>
    <source>
        <strain evidence="3">JC740</strain>
    </source>
</reference>
<feature type="compositionally biased region" description="Basic and acidic residues" evidence="1">
    <location>
        <begin position="505"/>
        <end position="540"/>
    </location>
</feature>